<dbReference type="PANTHER" id="PTHR13018">
    <property type="entry name" value="PROBABLE MEMBRANE PROTEIN DUF221-RELATED"/>
    <property type="match status" value="1"/>
</dbReference>
<evidence type="ECO:0000313" key="14">
    <source>
        <dbReference type="Proteomes" id="UP001642464"/>
    </source>
</evidence>
<evidence type="ECO:0000256" key="9">
    <source>
        <dbReference type="SAM" id="Phobius"/>
    </source>
</evidence>
<feature type="transmembrane region" description="Helical" evidence="9">
    <location>
        <begin position="492"/>
        <end position="512"/>
    </location>
</feature>
<feature type="transmembrane region" description="Helical" evidence="9">
    <location>
        <begin position="7"/>
        <end position="25"/>
    </location>
</feature>
<dbReference type="InterPro" id="IPR032880">
    <property type="entry name" value="CSC1/OSCA1-like_N"/>
</dbReference>
<keyword evidence="14" id="KW-1185">Reference proteome</keyword>
<dbReference type="InterPro" id="IPR003864">
    <property type="entry name" value="CSC1/OSCA1-like_7TM"/>
</dbReference>
<feature type="transmembrane region" description="Helical" evidence="9">
    <location>
        <begin position="532"/>
        <end position="555"/>
    </location>
</feature>
<evidence type="ECO:0000256" key="3">
    <source>
        <dbReference type="ARBA" id="ARBA00022448"/>
    </source>
</evidence>
<keyword evidence="5 9" id="KW-1133">Transmembrane helix</keyword>
<feature type="region of interest" description="Disordered" evidence="8">
    <location>
        <begin position="874"/>
        <end position="913"/>
    </location>
</feature>
<evidence type="ECO:0000256" key="5">
    <source>
        <dbReference type="ARBA" id="ARBA00022989"/>
    </source>
</evidence>
<feature type="domain" description="CSC1/OSCA1-like N-terminal transmembrane" evidence="11">
    <location>
        <begin position="122"/>
        <end position="219"/>
    </location>
</feature>
<reference evidence="13 14" key="1">
    <citation type="submission" date="2024-02" db="EMBL/GenBank/DDBJ databases">
        <authorList>
            <person name="Chen Y."/>
            <person name="Shah S."/>
            <person name="Dougan E. K."/>
            <person name="Thang M."/>
            <person name="Chan C."/>
        </authorList>
    </citation>
    <scope>NUCLEOTIDE SEQUENCE [LARGE SCALE GENOMIC DNA]</scope>
</reference>
<comment type="caution">
    <text evidence="13">The sequence shown here is derived from an EMBL/GenBank/DDBJ whole genome shotgun (WGS) entry which is preliminary data.</text>
</comment>
<feature type="coiled-coil region" evidence="7">
    <location>
        <begin position="288"/>
        <end position="315"/>
    </location>
</feature>
<comment type="similarity">
    <text evidence="2">Belongs to the CSC1 (TC 1.A.17) family.</text>
</comment>
<evidence type="ECO:0000256" key="1">
    <source>
        <dbReference type="ARBA" id="ARBA00004141"/>
    </source>
</evidence>
<proteinExistence type="inferred from homology"/>
<evidence type="ECO:0000256" key="8">
    <source>
        <dbReference type="SAM" id="MobiDB-lite"/>
    </source>
</evidence>
<feature type="domain" description="CSC1/OSCA1-like 7TM region" evidence="10">
    <location>
        <begin position="443"/>
        <end position="709"/>
    </location>
</feature>
<evidence type="ECO:0000313" key="13">
    <source>
        <dbReference type="EMBL" id="CAK9075161.1"/>
    </source>
</evidence>
<keyword evidence="6 9" id="KW-0472">Membrane</keyword>
<comment type="subcellular location">
    <subcellularLocation>
        <location evidence="1">Membrane</location>
        <topology evidence="1">Multi-pass membrane protein</topology>
    </subcellularLocation>
</comment>
<dbReference type="Pfam" id="PF02714">
    <property type="entry name" value="RSN1_7TM"/>
    <property type="match status" value="1"/>
</dbReference>
<name>A0ABP0PGJ3_9DINO</name>
<protein>
    <submittedName>
        <fullName evidence="13">CSC1-like protein ERD4 (Protein EARLY-RESPONSIVE TO DEHYDRATION STRESS 4)</fullName>
    </submittedName>
</protein>
<organism evidence="13 14">
    <name type="scientific">Durusdinium trenchii</name>
    <dbReference type="NCBI Taxonomy" id="1381693"/>
    <lineage>
        <taxon>Eukaryota</taxon>
        <taxon>Sar</taxon>
        <taxon>Alveolata</taxon>
        <taxon>Dinophyceae</taxon>
        <taxon>Suessiales</taxon>
        <taxon>Symbiodiniaceae</taxon>
        <taxon>Durusdinium</taxon>
    </lineage>
</organism>
<dbReference type="Pfam" id="PF13967">
    <property type="entry name" value="RSN1_TM"/>
    <property type="match status" value="1"/>
</dbReference>
<dbReference type="PANTHER" id="PTHR13018:SF5">
    <property type="entry name" value="RE44586P"/>
    <property type="match status" value="1"/>
</dbReference>
<dbReference type="InterPro" id="IPR027815">
    <property type="entry name" value="CSC1/OSCA1-like_cyt"/>
</dbReference>
<dbReference type="Proteomes" id="UP001642464">
    <property type="component" value="Unassembled WGS sequence"/>
</dbReference>
<evidence type="ECO:0000259" key="11">
    <source>
        <dbReference type="Pfam" id="PF13967"/>
    </source>
</evidence>
<evidence type="ECO:0000256" key="2">
    <source>
        <dbReference type="ARBA" id="ARBA00007779"/>
    </source>
</evidence>
<feature type="transmembrane region" description="Helical" evidence="9">
    <location>
        <begin position="70"/>
        <end position="90"/>
    </location>
</feature>
<feature type="transmembrane region" description="Helical" evidence="9">
    <location>
        <begin position="639"/>
        <end position="672"/>
    </location>
</feature>
<keyword evidence="4 9" id="KW-0812">Transmembrane</keyword>
<evidence type="ECO:0000259" key="10">
    <source>
        <dbReference type="Pfam" id="PF02714"/>
    </source>
</evidence>
<accession>A0ABP0PGJ3</accession>
<gene>
    <name evidence="13" type="ORF">SCF082_LOCUS36474</name>
</gene>
<sequence length="1038" mass="117059">MRRRRNYGIPIYGLLVLGLLAPASLSPKRALEKLGKWTNQAVSAVGRTVLRSEEMNVAGLSGVEPDGATGGLSALALGVVGNAALVALLFRSVERLRRNHPLHEGNLLRETWVPWGSQEMLAQKWGWLRAAMSLNTDDVEAAAGLDAAMMVEFADLSMQVLSIIGLPLICILCPLHFFCGGSIDQDDPLSWIGMANVESGSWLCWVHSGIVWFVVIVVQHSLKRAQASFVGRRVQWLRRMPPPRCKTILVEHIPPEHCSDSGLIAYFNSVFGREVVETAHVTRNTRGLRWHLSMVRRAEEQLEEATEKFEETGERPRAFFPQSPCRPATADHIMLESPVSGEVCDVIEHWAQELQTERSALHDERWRLGLCGAGEPDFASGAYTTNGFVTFLQRRDAEIALRMQYRAHGLQFVVSPPPAPEDVRFEDLQKREMGFGDFLLGYSCILFLFWAFAPFIVAFSAVARLETLQTIMPSLHVVVILWPVTRAIWDGLASAFALGLFMSLLPNWLMFICEWLFVMKSGRQLQLQLQTWYFYFLVVFVLMVTAIGSSLFYTLSRLVEHPAKIFSLLANTLPYSTHFYLSYFPLQWSVYAMEATRYTVVVKYFALKALWGAERAKEACEPEDQANYGIGARSARMALLLVMALLFCSLSPLICVLGFICFFVCRVTYAYLLVYSETPKADTGGTFWCAQLNQVQQGLFIYVLLMTGVLLDKSDSLGPPLITFACGVALMRSYLHFRRRFQWHGLPFEDLSHEDEKVPQNLKSGITYRQSELQEVEGKEGQSVAAANKVLNTSSFLQKPSLRSLQILARHAEHLSPKANKQLTAFLQDPNSGSVRGVLAGLRMDFESSLKDLREAETENKAASEKLVAAKGEEIESAKEQIQSKKDEKAAADEERFQKKQDVRDATSSRDEDMAFAKEVKEKCAAKEKEWEKRQQTRADETQAVSKAIEVLDSDASHELLGKTVKPSLLQLGSGQRLQERRQRQHAYERLRSAGKEEREKLVLVWRRQSICRQDLRLVTLSLELKLDTFKEVLSVQH</sequence>
<dbReference type="InterPro" id="IPR045122">
    <property type="entry name" value="Csc1-like"/>
</dbReference>
<evidence type="ECO:0000256" key="6">
    <source>
        <dbReference type="ARBA" id="ARBA00023136"/>
    </source>
</evidence>
<evidence type="ECO:0000259" key="12">
    <source>
        <dbReference type="Pfam" id="PF14703"/>
    </source>
</evidence>
<dbReference type="EMBL" id="CAXAMM010036002">
    <property type="protein sequence ID" value="CAK9075161.1"/>
    <property type="molecule type" value="Genomic_DNA"/>
</dbReference>
<feature type="transmembrane region" description="Helical" evidence="9">
    <location>
        <begin position="199"/>
        <end position="218"/>
    </location>
</feature>
<evidence type="ECO:0000256" key="7">
    <source>
        <dbReference type="SAM" id="Coils"/>
    </source>
</evidence>
<feature type="transmembrane region" description="Helical" evidence="9">
    <location>
        <begin position="439"/>
        <end position="462"/>
    </location>
</feature>
<feature type="transmembrane region" description="Helical" evidence="9">
    <location>
        <begin position="468"/>
        <end position="485"/>
    </location>
</feature>
<feature type="domain" description="CSC1/OSCA1-like cytosolic" evidence="12">
    <location>
        <begin position="246"/>
        <end position="423"/>
    </location>
</feature>
<keyword evidence="3" id="KW-0813">Transport</keyword>
<evidence type="ECO:0000256" key="4">
    <source>
        <dbReference type="ARBA" id="ARBA00022692"/>
    </source>
</evidence>
<dbReference type="Pfam" id="PF14703">
    <property type="entry name" value="PHM7_cyt"/>
    <property type="match status" value="1"/>
</dbReference>
<keyword evidence="7" id="KW-0175">Coiled coil</keyword>
<feature type="transmembrane region" description="Helical" evidence="9">
    <location>
        <begin position="160"/>
        <end position="179"/>
    </location>
</feature>